<evidence type="ECO:0008006" key="4">
    <source>
        <dbReference type="Google" id="ProtNLM"/>
    </source>
</evidence>
<keyword evidence="1" id="KW-0732">Signal</keyword>
<proteinExistence type="predicted"/>
<gene>
    <name evidence="2" type="ORF">GCM10022235_85380</name>
</gene>
<name>A0ABP6Z7N0_9ACTN</name>
<organism evidence="2 3">
    <name type="scientific">Kribbella ginsengisoli</name>
    <dbReference type="NCBI Taxonomy" id="363865"/>
    <lineage>
        <taxon>Bacteria</taxon>
        <taxon>Bacillati</taxon>
        <taxon>Actinomycetota</taxon>
        <taxon>Actinomycetes</taxon>
        <taxon>Propionibacteriales</taxon>
        <taxon>Kribbellaceae</taxon>
        <taxon>Kribbella</taxon>
    </lineage>
</organism>
<evidence type="ECO:0000313" key="3">
    <source>
        <dbReference type="Proteomes" id="UP001501222"/>
    </source>
</evidence>
<evidence type="ECO:0000256" key="1">
    <source>
        <dbReference type="SAM" id="SignalP"/>
    </source>
</evidence>
<dbReference type="EMBL" id="BAABAA010000029">
    <property type="protein sequence ID" value="GAA3600378.1"/>
    <property type="molecule type" value="Genomic_DNA"/>
</dbReference>
<evidence type="ECO:0000313" key="2">
    <source>
        <dbReference type="EMBL" id="GAA3600378.1"/>
    </source>
</evidence>
<feature type="chain" id="PRO_5045473017" description="Tat pathway signal sequence domain protein" evidence="1">
    <location>
        <begin position="36"/>
        <end position="169"/>
    </location>
</feature>
<dbReference type="RefSeq" id="WP_344850547.1">
    <property type="nucleotide sequence ID" value="NZ_BAABAA010000029.1"/>
</dbReference>
<accession>A0ABP6Z7N0</accession>
<sequence>MSFHRGSSRRVGWISSVAAAGLAVLATFTSTPANAAVTQIWAGVDASVTTDHRTSPATSTVNFYYDAFVTVDNAQFRIDHGAQVRFDCYGVSNGARKDLFTTLHSKYSSRALQAYGDGILVKGLFSRPKGTLFDVNKSGKESLFCDASYTDPFTSFSVFTTSGWVTGSY</sequence>
<protein>
    <recommendedName>
        <fullName evidence="4">Tat pathway signal sequence domain protein</fullName>
    </recommendedName>
</protein>
<reference evidence="3" key="1">
    <citation type="journal article" date="2019" name="Int. J. Syst. Evol. Microbiol.">
        <title>The Global Catalogue of Microorganisms (GCM) 10K type strain sequencing project: providing services to taxonomists for standard genome sequencing and annotation.</title>
        <authorList>
            <consortium name="The Broad Institute Genomics Platform"/>
            <consortium name="The Broad Institute Genome Sequencing Center for Infectious Disease"/>
            <person name="Wu L."/>
            <person name="Ma J."/>
        </authorList>
    </citation>
    <scope>NUCLEOTIDE SEQUENCE [LARGE SCALE GENOMIC DNA]</scope>
    <source>
        <strain evidence="3">JCM 16928</strain>
    </source>
</reference>
<dbReference type="Proteomes" id="UP001501222">
    <property type="component" value="Unassembled WGS sequence"/>
</dbReference>
<keyword evidence="3" id="KW-1185">Reference proteome</keyword>
<feature type="signal peptide" evidence="1">
    <location>
        <begin position="1"/>
        <end position="35"/>
    </location>
</feature>
<comment type="caution">
    <text evidence="2">The sequence shown here is derived from an EMBL/GenBank/DDBJ whole genome shotgun (WGS) entry which is preliminary data.</text>
</comment>